<sequence>MWEMIIGDVHITFTNNQLHVDDRILPNLDVELVNVQEEEPSWNDGYMIGAIVLSITWGDTPEYWEWKTLPESSCGEVAELFVVWWLDIREGDVNYVFDRWERVDRWLEMEMGEFGSNQGEDGEVEMILMEMENSPKAGLVEQGIEIRPKRA</sequence>
<gene>
    <name evidence="1" type="ORF">GIB67_003412</name>
</gene>
<dbReference type="PANTHER" id="PTHR32278">
    <property type="entry name" value="F-BOX DOMAIN-CONTAINING PROTEIN"/>
    <property type="match status" value="1"/>
</dbReference>
<dbReference type="Proteomes" id="UP000541444">
    <property type="component" value="Unassembled WGS sequence"/>
</dbReference>
<evidence type="ECO:0000313" key="1">
    <source>
        <dbReference type="EMBL" id="KAF6175924.1"/>
    </source>
</evidence>
<protein>
    <submittedName>
        <fullName evidence="1">Uncharacterized protein</fullName>
    </submittedName>
</protein>
<proteinExistence type="predicted"/>
<reference evidence="1 2" key="1">
    <citation type="journal article" date="2020" name="IScience">
        <title>Genome Sequencing of the Endangered Kingdonia uniflora (Circaeasteraceae, Ranunculales) Reveals Potential Mechanisms of Evolutionary Specialization.</title>
        <authorList>
            <person name="Sun Y."/>
            <person name="Deng T."/>
            <person name="Zhang A."/>
            <person name="Moore M.J."/>
            <person name="Landis J.B."/>
            <person name="Lin N."/>
            <person name="Zhang H."/>
            <person name="Zhang X."/>
            <person name="Huang J."/>
            <person name="Zhang X."/>
            <person name="Sun H."/>
            <person name="Wang H."/>
        </authorList>
    </citation>
    <scope>NUCLEOTIDE SEQUENCE [LARGE SCALE GENOMIC DNA]</scope>
    <source>
        <strain evidence="1">TB1705</strain>
        <tissue evidence="1">Leaf</tissue>
    </source>
</reference>
<dbReference type="PANTHER" id="PTHR32278:SF111">
    <property type="entry name" value="F-BOX PROTEIN PP2-B12-RELATED"/>
    <property type="match status" value="1"/>
</dbReference>
<dbReference type="InterPro" id="IPR025886">
    <property type="entry name" value="PP2-like"/>
</dbReference>
<comment type="caution">
    <text evidence="1">The sequence shown here is derived from an EMBL/GenBank/DDBJ whole genome shotgun (WGS) entry which is preliminary data.</text>
</comment>
<accession>A0A7J7P9V2</accession>
<dbReference type="AlphaFoldDB" id="A0A7J7P9V2"/>
<name>A0A7J7P9V2_9MAGN</name>
<dbReference type="EMBL" id="JACGCM010000140">
    <property type="protein sequence ID" value="KAF6175924.1"/>
    <property type="molecule type" value="Genomic_DNA"/>
</dbReference>
<organism evidence="1 2">
    <name type="scientific">Kingdonia uniflora</name>
    <dbReference type="NCBI Taxonomy" id="39325"/>
    <lineage>
        <taxon>Eukaryota</taxon>
        <taxon>Viridiplantae</taxon>
        <taxon>Streptophyta</taxon>
        <taxon>Embryophyta</taxon>
        <taxon>Tracheophyta</taxon>
        <taxon>Spermatophyta</taxon>
        <taxon>Magnoliopsida</taxon>
        <taxon>Ranunculales</taxon>
        <taxon>Circaeasteraceae</taxon>
        <taxon>Kingdonia</taxon>
    </lineage>
</organism>
<keyword evidence="2" id="KW-1185">Reference proteome</keyword>
<dbReference type="OrthoDB" id="1918565at2759"/>
<dbReference type="Pfam" id="PF14299">
    <property type="entry name" value="PP2"/>
    <property type="match status" value="2"/>
</dbReference>
<evidence type="ECO:0000313" key="2">
    <source>
        <dbReference type="Proteomes" id="UP000541444"/>
    </source>
</evidence>